<evidence type="ECO:0000313" key="2">
    <source>
        <dbReference type="EMBL" id="KAJ1731204.1"/>
    </source>
</evidence>
<comment type="caution">
    <text evidence="2">The sequence shown here is derived from an EMBL/GenBank/DDBJ whole genome shotgun (WGS) entry which is preliminary data.</text>
</comment>
<name>A0A9W7YFD3_9FUNG</name>
<gene>
    <name evidence="2" type="ORF">LPJ61_002652</name>
</gene>
<protein>
    <submittedName>
        <fullName evidence="2">Uncharacterized protein</fullName>
    </submittedName>
</protein>
<evidence type="ECO:0000313" key="3">
    <source>
        <dbReference type="Proteomes" id="UP001143981"/>
    </source>
</evidence>
<accession>A0A9W7YFD3</accession>
<proteinExistence type="predicted"/>
<reference evidence="2" key="1">
    <citation type="submission" date="2022-07" db="EMBL/GenBank/DDBJ databases">
        <title>Phylogenomic reconstructions and comparative analyses of Kickxellomycotina fungi.</title>
        <authorList>
            <person name="Reynolds N.K."/>
            <person name="Stajich J.E."/>
            <person name="Barry K."/>
            <person name="Grigoriev I.V."/>
            <person name="Crous P."/>
            <person name="Smith M.E."/>
        </authorList>
    </citation>
    <scope>NUCLEOTIDE SEQUENCE</scope>
    <source>
        <strain evidence="2">BCRC 34381</strain>
    </source>
</reference>
<organism evidence="2 3">
    <name type="scientific">Coemansia biformis</name>
    <dbReference type="NCBI Taxonomy" id="1286918"/>
    <lineage>
        <taxon>Eukaryota</taxon>
        <taxon>Fungi</taxon>
        <taxon>Fungi incertae sedis</taxon>
        <taxon>Zoopagomycota</taxon>
        <taxon>Kickxellomycotina</taxon>
        <taxon>Kickxellomycetes</taxon>
        <taxon>Kickxellales</taxon>
        <taxon>Kickxellaceae</taxon>
        <taxon>Coemansia</taxon>
    </lineage>
</organism>
<evidence type="ECO:0000256" key="1">
    <source>
        <dbReference type="SAM" id="MobiDB-lite"/>
    </source>
</evidence>
<feature type="non-terminal residue" evidence="2">
    <location>
        <position position="1"/>
    </location>
</feature>
<dbReference type="OrthoDB" id="118550at2759"/>
<keyword evidence="3" id="KW-1185">Reference proteome</keyword>
<sequence length="116" mass="12546">PAAGVASKRVEPKVTLTKWRNGPRVFKYNEPEASTSITRSGRKVRPPQDWWANAQEHLGSTHQESIIKYRWGTGDAVVVKDGKRVRLSDVFSEDSGADPLGGNTGPLGGDSGSESL</sequence>
<feature type="compositionally biased region" description="Gly residues" evidence="1">
    <location>
        <begin position="102"/>
        <end position="116"/>
    </location>
</feature>
<dbReference type="Proteomes" id="UP001143981">
    <property type="component" value="Unassembled WGS sequence"/>
</dbReference>
<dbReference type="AlphaFoldDB" id="A0A9W7YFD3"/>
<dbReference type="EMBL" id="JANBOI010000356">
    <property type="protein sequence ID" value="KAJ1731204.1"/>
    <property type="molecule type" value="Genomic_DNA"/>
</dbReference>
<feature type="region of interest" description="Disordered" evidence="1">
    <location>
        <begin position="90"/>
        <end position="116"/>
    </location>
</feature>